<proteinExistence type="predicted"/>
<evidence type="ECO:0000313" key="3">
    <source>
        <dbReference type="EMBL" id="KAJ2687897.1"/>
    </source>
</evidence>
<dbReference type="InterPro" id="IPR013766">
    <property type="entry name" value="Thioredoxin_domain"/>
</dbReference>
<protein>
    <recommendedName>
        <fullName evidence="2">Thioredoxin domain-containing protein</fullName>
    </recommendedName>
</protein>
<sequence length="264" mass="28887">MLVATYILGLLASVALVAQGVQGMYDKGSAVKKLHAGNFDRVLDKTSQPTFVKFLAPWCGYCKSLEPEYEKAARRSQGIGKFYAVDCDEDKNRGLCARFNVKGFPTLKVFTEKRTKRGSRRSVDYQGERTAGAMSKFARTLLPSLSKKLSSGDLEAFVAGSDAKLPKAVLFTDLRKASDLWKGIGAQFDRRIQFAHVSSPGKDVLDKLGIGKLPAIVVFPTPQRVDLFQVYKGEAKYTPLAKFIAGTALAKKPAAQTESAHDEL</sequence>
<feature type="domain" description="Thioredoxin" evidence="2">
    <location>
        <begin position="6"/>
        <end position="143"/>
    </location>
</feature>
<dbReference type="GO" id="GO:0034976">
    <property type="term" value="P:response to endoplasmic reticulum stress"/>
    <property type="evidence" value="ECO:0007669"/>
    <property type="project" value="TreeGrafter"/>
</dbReference>
<dbReference type="PANTHER" id="PTHR45815">
    <property type="entry name" value="PROTEIN DISULFIDE-ISOMERASE A6"/>
    <property type="match status" value="1"/>
</dbReference>
<dbReference type="PROSITE" id="PS51352">
    <property type="entry name" value="THIOREDOXIN_2"/>
    <property type="match status" value="1"/>
</dbReference>
<dbReference type="AlphaFoldDB" id="A0A9W8L4D0"/>
<keyword evidence="4" id="KW-1185">Reference proteome</keyword>
<evidence type="ECO:0000256" key="1">
    <source>
        <dbReference type="SAM" id="SignalP"/>
    </source>
</evidence>
<name>A0A9W8L4D0_9FUNG</name>
<keyword evidence="1" id="KW-0732">Signal</keyword>
<evidence type="ECO:0000259" key="2">
    <source>
        <dbReference type="PROSITE" id="PS51352"/>
    </source>
</evidence>
<dbReference type="GO" id="GO:0015035">
    <property type="term" value="F:protein-disulfide reductase activity"/>
    <property type="evidence" value="ECO:0007669"/>
    <property type="project" value="TreeGrafter"/>
</dbReference>
<gene>
    <name evidence="3" type="ORF">IWW39_002588</name>
</gene>
<dbReference type="InterPro" id="IPR036249">
    <property type="entry name" value="Thioredoxin-like_sf"/>
</dbReference>
<dbReference type="Gene3D" id="3.40.30.10">
    <property type="entry name" value="Glutaredoxin"/>
    <property type="match status" value="1"/>
</dbReference>
<feature type="signal peptide" evidence="1">
    <location>
        <begin position="1"/>
        <end position="23"/>
    </location>
</feature>
<dbReference type="EMBL" id="JANBTX010000059">
    <property type="protein sequence ID" value="KAJ2687897.1"/>
    <property type="molecule type" value="Genomic_DNA"/>
</dbReference>
<reference evidence="3" key="1">
    <citation type="submission" date="2022-07" db="EMBL/GenBank/DDBJ databases">
        <title>Phylogenomic reconstructions and comparative analyses of Kickxellomycotina fungi.</title>
        <authorList>
            <person name="Reynolds N.K."/>
            <person name="Stajich J.E."/>
            <person name="Barry K."/>
            <person name="Grigoriev I.V."/>
            <person name="Crous P."/>
            <person name="Smith M.E."/>
        </authorList>
    </citation>
    <scope>NUCLEOTIDE SEQUENCE</scope>
    <source>
        <strain evidence="3">CBS 109367</strain>
    </source>
</reference>
<accession>A0A9W8L4D0</accession>
<dbReference type="GO" id="GO:0005788">
    <property type="term" value="C:endoplasmic reticulum lumen"/>
    <property type="evidence" value="ECO:0007669"/>
    <property type="project" value="TreeGrafter"/>
</dbReference>
<comment type="caution">
    <text evidence="3">The sequence shown here is derived from an EMBL/GenBank/DDBJ whole genome shotgun (WGS) entry which is preliminary data.</text>
</comment>
<dbReference type="Proteomes" id="UP001151516">
    <property type="component" value="Unassembled WGS sequence"/>
</dbReference>
<dbReference type="Pfam" id="PF00085">
    <property type="entry name" value="Thioredoxin"/>
    <property type="match status" value="1"/>
</dbReference>
<organism evidence="3 4">
    <name type="scientific">Coemansia spiralis</name>
    <dbReference type="NCBI Taxonomy" id="417178"/>
    <lineage>
        <taxon>Eukaryota</taxon>
        <taxon>Fungi</taxon>
        <taxon>Fungi incertae sedis</taxon>
        <taxon>Zoopagomycota</taxon>
        <taxon>Kickxellomycotina</taxon>
        <taxon>Kickxellomycetes</taxon>
        <taxon>Kickxellales</taxon>
        <taxon>Kickxellaceae</taxon>
        <taxon>Coemansia</taxon>
    </lineage>
</organism>
<dbReference type="PANTHER" id="PTHR45815:SF3">
    <property type="entry name" value="PROTEIN DISULFIDE-ISOMERASE A6"/>
    <property type="match status" value="1"/>
</dbReference>
<dbReference type="SUPFAM" id="SSF52833">
    <property type="entry name" value="Thioredoxin-like"/>
    <property type="match status" value="2"/>
</dbReference>
<evidence type="ECO:0000313" key="4">
    <source>
        <dbReference type="Proteomes" id="UP001151516"/>
    </source>
</evidence>
<dbReference type="PRINTS" id="PR00421">
    <property type="entry name" value="THIOREDOXIN"/>
</dbReference>
<dbReference type="OrthoDB" id="74910at2759"/>
<feature type="chain" id="PRO_5040825471" description="Thioredoxin domain-containing protein" evidence="1">
    <location>
        <begin position="24"/>
        <end position="264"/>
    </location>
</feature>